<reference evidence="2 3" key="2">
    <citation type="submission" date="2018-08" db="EMBL/GenBank/DDBJ databases">
        <authorList>
            <person name="Laetsch R D."/>
            <person name="Stevens L."/>
            <person name="Kumar S."/>
            <person name="Blaxter L. M."/>
        </authorList>
    </citation>
    <scope>NUCLEOTIDE SEQUENCE [LARGE SCALE GENOMIC DNA]</scope>
</reference>
<feature type="signal peptide" evidence="1">
    <location>
        <begin position="1"/>
        <end position="22"/>
    </location>
</feature>
<dbReference type="AlphaFoldDB" id="A0A182F0H0"/>
<keyword evidence="3" id="KW-1185">Reference proteome</keyword>
<protein>
    <submittedName>
        <fullName evidence="4">Secretory peptide</fullName>
    </submittedName>
</protein>
<dbReference type="EMBL" id="UYRW01021679">
    <property type="protein sequence ID" value="VDN07442.1"/>
    <property type="molecule type" value="Genomic_DNA"/>
</dbReference>
<organism evidence="4">
    <name type="scientific">Onchocerca ochengi</name>
    <name type="common">Filarial nematode worm</name>
    <dbReference type="NCBI Taxonomy" id="42157"/>
    <lineage>
        <taxon>Eukaryota</taxon>
        <taxon>Metazoa</taxon>
        <taxon>Ecdysozoa</taxon>
        <taxon>Nematoda</taxon>
        <taxon>Chromadorea</taxon>
        <taxon>Rhabditida</taxon>
        <taxon>Spirurina</taxon>
        <taxon>Spiruromorpha</taxon>
        <taxon>Filarioidea</taxon>
        <taxon>Onchocercidae</taxon>
        <taxon>Onchocerca</taxon>
    </lineage>
</organism>
<gene>
    <name evidence="2" type="ORF">NOO_LOCUS13933</name>
</gene>
<reference evidence="4" key="1">
    <citation type="submission" date="2016-06" db="UniProtKB">
        <authorList>
            <consortium name="WormBaseParasite"/>
        </authorList>
    </citation>
    <scope>IDENTIFICATION</scope>
</reference>
<proteinExistence type="predicted"/>
<dbReference type="Proteomes" id="UP000271087">
    <property type="component" value="Unassembled WGS sequence"/>
</dbReference>
<sequence>MTTKFLIAFGLVLLLAIPLCVADEDVETEEA</sequence>
<evidence type="ECO:0000313" key="3">
    <source>
        <dbReference type="Proteomes" id="UP000271087"/>
    </source>
</evidence>
<feature type="chain" id="PRO_5043137737" evidence="1">
    <location>
        <begin position="23"/>
        <end position="31"/>
    </location>
</feature>
<dbReference type="WBParaSite" id="nOo.2.0.1.t13933-RA">
    <property type="protein sequence ID" value="nOo.2.0.1.t13933-RA"/>
    <property type="gene ID" value="nOo.2.0.1.g13933"/>
</dbReference>
<name>A0A182F0H0_ONCOC</name>
<evidence type="ECO:0000256" key="1">
    <source>
        <dbReference type="SAM" id="SignalP"/>
    </source>
</evidence>
<evidence type="ECO:0000313" key="4">
    <source>
        <dbReference type="WBParaSite" id="nOo.2.0.1.t13933-RA"/>
    </source>
</evidence>
<accession>A0A182F0H0</accession>
<keyword evidence="1" id="KW-0732">Signal</keyword>
<evidence type="ECO:0000313" key="2">
    <source>
        <dbReference type="EMBL" id="VDN07442.1"/>
    </source>
</evidence>